<dbReference type="OrthoDB" id="6358435at2759"/>
<keyword evidence="1" id="KW-1185">Reference proteome</keyword>
<accession>A0A6P5YQ34</accession>
<organism evidence="1 2">
    <name type="scientific">Durio zibethinus</name>
    <name type="common">Durian</name>
    <dbReference type="NCBI Taxonomy" id="66656"/>
    <lineage>
        <taxon>Eukaryota</taxon>
        <taxon>Viridiplantae</taxon>
        <taxon>Streptophyta</taxon>
        <taxon>Embryophyta</taxon>
        <taxon>Tracheophyta</taxon>
        <taxon>Spermatophyta</taxon>
        <taxon>Magnoliopsida</taxon>
        <taxon>eudicotyledons</taxon>
        <taxon>Gunneridae</taxon>
        <taxon>Pentapetalae</taxon>
        <taxon>rosids</taxon>
        <taxon>malvids</taxon>
        <taxon>Malvales</taxon>
        <taxon>Malvaceae</taxon>
        <taxon>Helicteroideae</taxon>
        <taxon>Durio</taxon>
    </lineage>
</organism>
<gene>
    <name evidence="2" type="primary">LOC111293869</name>
</gene>
<dbReference type="GO" id="GO:0005634">
    <property type="term" value="C:nucleus"/>
    <property type="evidence" value="ECO:0007669"/>
    <property type="project" value="TreeGrafter"/>
</dbReference>
<dbReference type="GO" id="GO:0031593">
    <property type="term" value="F:polyubiquitin modification-dependent protein binding"/>
    <property type="evidence" value="ECO:0007669"/>
    <property type="project" value="TreeGrafter"/>
</dbReference>
<dbReference type="PRINTS" id="PR02054">
    <property type="entry name" value="FAM175PLANT"/>
</dbReference>
<dbReference type="Proteomes" id="UP000515121">
    <property type="component" value="Unplaced"/>
</dbReference>
<proteinExistence type="predicted"/>
<protein>
    <submittedName>
        <fullName evidence="2">Uncharacterized protein LOC111293869 isoform X1</fullName>
    </submittedName>
</protein>
<dbReference type="RefSeq" id="XP_022742633.1">
    <property type="nucleotide sequence ID" value="XM_022886898.1"/>
</dbReference>
<dbReference type="InterPro" id="IPR023241">
    <property type="entry name" value="FAM175_plant"/>
</dbReference>
<evidence type="ECO:0000313" key="2">
    <source>
        <dbReference type="RefSeq" id="XP_022742633.1"/>
    </source>
</evidence>
<reference evidence="2" key="1">
    <citation type="submission" date="2025-08" db="UniProtKB">
        <authorList>
            <consortium name="RefSeq"/>
        </authorList>
    </citation>
    <scope>IDENTIFICATION</scope>
    <source>
        <tissue evidence="2">Fruit stalk</tissue>
    </source>
</reference>
<dbReference type="InterPro" id="IPR023238">
    <property type="entry name" value="FAM175"/>
</dbReference>
<dbReference type="PANTHER" id="PTHR31728:SF5">
    <property type="entry name" value="OS07G0540200 PROTEIN"/>
    <property type="match status" value="1"/>
</dbReference>
<dbReference type="AlphaFoldDB" id="A0A6P5YQ34"/>
<dbReference type="KEGG" id="dzi:111293869"/>
<sequence>MRESSVAHALFSIPNLSLPILNANFNSLFGPSIFLPFTTPVQDQFIQTNQHRAFQFQSSNLCFNPLSVNIGPAFRGHYGSFSRSSALPFLNCELRSSTAMNEDRNEENLIGLKQTAKDQSDLDMCAKGMQIGRLSRLIGQEAVNYTAGLKEIESLARLVEASSAKVLEQVSLLLLFSTLRVVKVGFFVHFRIFSKSIVHRKITNRKLRYQVADSLKTEIPDVGADNER</sequence>
<dbReference type="GeneID" id="111293869"/>
<dbReference type="PANTHER" id="PTHR31728">
    <property type="entry name" value="ABRAXAS FAMILY MEMBER"/>
    <property type="match status" value="1"/>
</dbReference>
<name>A0A6P5YQ34_DURZI</name>
<evidence type="ECO:0000313" key="1">
    <source>
        <dbReference type="Proteomes" id="UP000515121"/>
    </source>
</evidence>